<evidence type="ECO:0000313" key="1">
    <source>
        <dbReference type="EMBL" id="MBB3065749.1"/>
    </source>
</evidence>
<dbReference type="AlphaFoldDB" id="A0A839SUQ8"/>
<accession>A0A839SUQ8</accession>
<dbReference type="EMBL" id="JACHXA010000005">
    <property type="protein sequence ID" value="MBB3065749.1"/>
    <property type="molecule type" value="Genomic_DNA"/>
</dbReference>
<name>A0A839SUQ8_9PROT</name>
<sequence length="54" mass="6272">MTRIIPVTFLAVVLRGVQDPRPSSTRINGKVRWREWLLLILGGRPDRETRMTGR</sequence>
<gene>
    <name evidence="1" type="ORF">FHR98_002045</name>
</gene>
<keyword evidence="2" id="KW-1185">Reference proteome</keyword>
<organism evidence="1 2">
    <name type="scientific">Limibacillus halophilus</name>
    <dbReference type="NCBI Taxonomy" id="1579333"/>
    <lineage>
        <taxon>Bacteria</taxon>
        <taxon>Pseudomonadati</taxon>
        <taxon>Pseudomonadota</taxon>
        <taxon>Alphaproteobacteria</taxon>
        <taxon>Rhodospirillales</taxon>
        <taxon>Rhodovibrionaceae</taxon>
        <taxon>Limibacillus</taxon>
    </lineage>
</organism>
<proteinExistence type="predicted"/>
<comment type="caution">
    <text evidence="1">The sequence shown here is derived from an EMBL/GenBank/DDBJ whole genome shotgun (WGS) entry which is preliminary data.</text>
</comment>
<evidence type="ECO:0000313" key="2">
    <source>
        <dbReference type="Proteomes" id="UP000581135"/>
    </source>
</evidence>
<reference evidence="1 2" key="1">
    <citation type="submission" date="2020-08" db="EMBL/GenBank/DDBJ databases">
        <title>Genomic Encyclopedia of Type Strains, Phase III (KMG-III): the genomes of soil and plant-associated and newly described type strains.</title>
        <authorList>
            <person name="Whitman W."/>
        </authorList>
    </citation>
    <scope>NUCLEOTIDE SEQUENCE [LARGE SCALE GENOMIC DNA]</scope>
    <source>
        <strain evidence="1 2">CECT 8803</strain>
    </source>
</reference>
<protein>
    <submittedName>
        <fullName evidence="1">Uncharacterized protein</fullName>
    </submittedName>
</protein>
<dbReference type="Proteomes" id="UP000581135">
    <property type="component" value="Unassembled WGS sequence"/>
</dbReference>